<keyword evidence="2" id="KW-1185">Reference proteome</keyword>
<evidence type="ECO:0000313" key="1">
    <source>
        <dbReference type="EMBL" id="ELU43875.1"/>
    </source>
</evidence>
<sequence>MTRGSGVNHVVWVSIPLESTGIGVVFVCVCDYMLATNQIALGLVGWSSAECRGLDFHILVGNWLLGYRTGLEDFGILVLAKPDKVRTVRFQAWVRMME</sequence>
<protein>
    <submittedName>
        <fullName evidence="1">Uncharacterized protein</fullName>
    </submittedName>
</protein>
<accession>L8X0Y4</accession>
<gene>
    <name evidence="1" type="ORF">AG1IA_02101</name>
</gene>
<dbReference type="Proteomes" id="UP000011668">
    <property type="component" value="Unassembled WGS sequence"/>
</dbReference>
<reference evidence="1 2" key="1">
    <citation type="journal article" date="2013" name="Nat. Commun.">
        <title>The evolution and pathogenic mechanisms of the rice sheath blight pathogen.</title>
        <authorList>
            <person name="Zheng A."/>
            <person name="Lin R."/>
            <person name="Xu L."/>
            <person name="Qin P."/>
            <person name="Tang C."/>
            <person name="Ai P."/>
            <person name="Zhang D."/>
            <person name="Liu Y."/>
            <person name="Sun Z."/>
            <person name="Feng H."/>
            <person name="Wang Y."/>
            <person name="Chen Y."/>
            <person name="Liang X."/>
            <person name="Fu R."/>
            <person name="Li Q."/>
            <person name="Zhang J."/>
            <person name="Yu X."/>
            <person name="Xie Z."/>
            <person name="Ding L."/>
            <person name="Guan P."/>
            <person name="Tang J."/>
            <person name="Liang Y."/>
            <person name="Wang S."/>
            <person name="Deng Q."/>
            <person name="Li S."/>
            <person name="Zhu J."/>
            <person name="Wang L."/>
            <person name="Liu H."/>
            <person name="Li P."/>
        </authorList>
    </citation>
    <scope>NUCLEOTIDE SEQUENCE [LARGE SCALE GENOMIC DNA]</scope>
    <source>
        <strain evidence="2">AG-1 IA</strain>
    </source>
</reference>
<organism evidence="1 2">
    <name type="scientific">Thanatephorus cucumeris (strain AG1-IA)</name>
    <name type="common">Rice sheath blight fungus</name>
    <name type="synonym">Rhizoctonia solani</name>
    <dbReference type="NCBI Taxonomy" id="983506"/>
    <lineage>
        <taxon>Eukaryota</taxon>
        <taxon>Fungi</taxon>
        <taxon>Dikarya</taxon>
        <taxon>Basidiomycota</taxon>
        <taxon>Agaricomycotina</taxon>
        <taxon>Agaricomycetes</taxon>
        <taxon>Cantharellales</taxon>
        <taxon>Ceratobasidiaceae</taxon>
        <taxon>Rhizoctonia</taxon>
        <taxon>Rhizoctonia solani AG-1</taxon>
    </lineage>
</organism>
<evidence type="ECO:0000313" key="2">
    <source>
        <dbReference type="Proteomes" id="UP000011668"/>
    </source>
</evidence>
<name>L8X0Y4_THACA</name>
<dbReference type="AlphaFoldDB" id="L8X0Y4"/>
<dbReference type="HOGENOM" id="CLU_2335082_0_0_1"/>
<dbReference type="EMBL" id="AFRT01000472">
    <property type="protein sequence ID" value="ELU43875.1"/>
    <property type="molecule type" value="Genomic_DNA"/>
</dbReference>
<proteinExistence type="predicted"/>
<comment type="caution">
    <text evidence="1">The sequence shown here is derived from an EMBL/GenBank/DDBJ whole genome shotgun (WGS) entry which is preliminary data.</text>
</comment>